<dbReference type="Gene3D" id="3.30.2010.10">
    <property type="entry name" value="Metalloproteases ('zincins'), catalytic domain"/>
    <property type="match status" value="1"/>
</dbReference>
<dbReference type="InterPro" id="IPR051156">
    <property type="entry name" value="Mito/Outer_Membr_Metalloprot"/>
</dbReference>
<dbReference type="PROSITE" id="PS51257">
    <property type="entry name" value="PROKAR_LIPOPROTEIN"/>
    <property type="match status" value="1"/>
</dbReference>
<evidence type="ECO:0000313" key="10">
    <source>
        <dbReference type="Proteomes" id="UP000316852"/>
    </source>
</evidence>
<evidence type="ECO:0000256" key="1">
    <source>
        <dbReference type="ARBA" id="ARBA00001947"/>
    </source>
</evidence>
<dbReference type="PANTHER" id="PTHR22726">
    <property type="entry name" value="METALLOENDOPEPTIDASE OMA1"/>
    <property type="match status" value="1"/>
</dbReference>
<dbReference type="CDD" id="cd07333">
    <property type="entry name" value="M48C_bepA_like"/>
    <property type="match status" value="1"/>
</dbReference>
<dbReference type="GO" id="GO:0046872">
    <property type="term" value="F:metal ion binding"/>
    <property type="evidence" value="ECO:0007669"/>
    <property type="project" value="UniProtKB-KW"/>
</dbReference>
<dbReference type="Pfam" id="PF01435">
    <property type="entry name" value="Peptidase_M48"/>
    <property type="match status" value="1"/>
</dbReference>
<dbReference type="GO" id="GO:0004222">
    <property type="term" value="F:metalloendopeptidase activity"/>
    <property type="evidence" value="ECO:0007669"/>
    <property type="project" value="InterPro"/>
</dbReference>
<keyword evidence="6" id="KW-0482">Metalloprotease</keyword>
<dbReference type="EMBL" id="VBOW01000021">
    <property type="protein sequence ID" value="TMQ59557.1"/>
    <property type="molecule type" value="Genomic_DNA"/>
</dbReference>
<feature type="domain" description="Peptidase M48" evidence="8">
    <location>
        <begin position="70"/>
        <end position="242"/>
    </location>
</feature>
<protein>
    <submittedName>
        <fullName evidence="9">Peptidase M48</fullName>
    </submittedName>
</protein>
<dbReference type="GO" id="GO:0051603">
    <property type="term" value="P:proteolysis involved in protein catabolic process"/>
    <property type="evidence" value="ECO:0007669"/>
    <property type="project" value="TreeGrafter"/>
</dbReference>
<comment type="caution">
    <text evidence="9">The sequence shown here is derived from an EMBL/GenBank/DDBJ whole genome shotgun (WGS) entry which is preliminary data.</text>
</comment>
<reference evidence="9 10" key="1">
    <citation type="journal article" date="2019" name="Nat. Microbiol.">
        <title>Mediterranean grassland soil C-N compound turnover is dependent on rainfall and depth, and is mediated by genomically divergent microorganisms.</title>
        <authorList>
            <person name="Diamond S."/>
            <person name="Andeer P.F."/>
            <person name="Li Z."/>
            <person name="Crits-Christoph A."/>
            <person name="Burstein D."/>
            <person name="Anantharaman K."/>
            <person name="Lane K.R."/>
            <person name="Thomas B.C."/>
            <person name="Pan C."/>
            <person name="Northen T.R."/>
            <person name="Banfield J.F."/>
        </authorList>
    </citation>
    <scope>NUCLEOTIDE SEQUENCE [LARGE SCALE GENOMIC DNA]</scope>
    <source>
        <strain evidence="9">WS_6</strain>
    </source>
</reference>
<feature type="chain" id="PRO_5021974598" evidence="7">
    <location>
        <begin position="24"/>
        <end position="492"/>
    </location>
</feature>
<dbReference type="PANTHER" id="PTHR22726:SF1">
    <property type="entry name" value="METALLOENDOPEPTIDASE OMA1, MITOCHONDRIAL"/>
    <property type="match status" value="1"/>
</dbReference>
<evidence type="ECO:0000256" key="6">
    <source>
        <dbReference type="ARBA" id="ARBA00023049"/>
    </source>
</evidence>
<dbReference type="AlphaFoldDB" id="A0A538T7H2"/>
<evidence type="ECO:0000256" key="5">
    <source>
        <dbReference type="ARBA" id="ARBA00022833"/>
    </source>
</evidence>
<dbReference type="GO" id="GO:0016020">
    <property type="term" value="C:membrane"/>
    <property type="evidence" value="ECO:0007669"/>
    <property type="project" value="TreeGrafter"/>
</dbReference>
<gene>
    <name evidence="9" type="ORF">E6K76_04575</name>
</gene>
<name>A0A538T7H2_UNCEI</name>
<comment type="cofactor">
    <cofactor evidence="1">
        <name>Zn(2+)</name>
        <dbReference type="ChEBI" id="CHEBI:29105"/>
    </cofactor>
</comment>
<keyword evidence="5" id="KW-0862">Zinc</keyword>
<keyword evidence="4" id="KW-0378">Hydrolase</keyword>
<dbReference type="InterPro" id="IPR001915">
    <property type="entry name" value="Peptidase_M48"/>
</dbReference>
<evidence type="ECO:0000256" key="2">
    <source>
        <dbReference type="ARBA" id="ARBA00022670"/>
    </source>
</evidence>
<keyword evidence="7" id="KW-0732">Signal</keyword>
<keyword evidence="2" id="KW-0645">Protease</keyword>
<accession>A0A538T7H2</accession>
<evidence type="ECO:0000256" key="4">
    <source>
        <dbReference type="ARBA" id="ARBA00022801"/>
    </source>
</evidence>
<keyword evidence="3" id="KW-0479">Metal-binding</keyword>
<evidence type="ECO:0000259" key="8">
    <source>
        <dbReference type="Pfam" id="PF01435"/>
    </source>
</evidence>
<feature type="signal peptide" evidence="7">
    <location>
        <begin position="1"/>
        <end position="23"/>
    </location>
</feature>
<evidence type="ECO:0000313" key="9">
    <source>
        <dbReference type="EMBL" id="TMQ59557.1"/>
    </source>
</evidence>
<sequence>MPRCSCRAVVLAPAALLAVLALALGGCATNPATGKRQISLVSTSKELEIGRESDPAVAAEYGLYGDSTVQRYVDSVGQRLGSISHLPTLGWHFRVLDSPVVNAFAIPGGYIYITRGILAYLNSEAQLAGVLGHEIGHVTARHSAQQITRSQIAGVGLLVGTVFVGALRPYSGLAQEGLGLLFLKYSRDNETQADELGVGYTTKAGYDPREIPGTYSMLKRVSERQGEQLPGFLSTHPDPGDREIRTSQLAQAAVAGGRRDIVIHAPKYRARINGIIFGDDPRGGFFVGNRFYHPDLGIEMIFPDGWKTLNQPSSVNAVNQSLGGAMEVTLQRTKDSTATPEQYVQWLTQEKKILDASGRSENFRDYSAWIGQVLVSGEGGRQSLIAGFVRYRPGQFLQVLGFTRSPNDVAAEQVLASIRSIAALRDPSRLNVTPDRLAIVTADRQTTFADFVNGLGPQALSLEETAILNNMRATAIIPAGTPVKIVRKGQHP</sequence>
<evidence type="ECO:0000256" key="7">
    <source>
        <dbReference type="SAM" id="SignalP"/>
    </source>
</evidence>
<proteinExistence type="predicted"/>
<evidence type="ECO:0000256" key="3">
    <source>
        <dbReference type="ARBA" id="ARBA00022723"/>
    </source>
</evidence>
<organism evidence="9 10">
    <name type="scientific">Eiseniibacteriota bacterium</name>
    <dbReference type="NCBI Taxonomy" id="2212470"/>
    <lineage>
        <taxon>Bacteria</taxon>
        <taxon>Candidatus Eiseniibacteriota</taxon>
    </lineage>
</organism>
<dbReference type="Proteomes" id="UP000316852">
    <property type="component" value="Unassembled WGS sequence"/>
</dbReference>